<protein>
    <submittedName>
        <fullName evidence="3">UDP-2,3-diacylglucosamine diphosphatase LpxI</fullName>
        <ecNumber evidence="3">3.6.1.54</ecNumber>
    </submittedName>
</protein>
<dbReference type="RefSeq" id="WP_194447653.1">
    <property type="nucleotide sequence ID" value="NZ_CP063849.1"/>
</dbReference>
<dbReference type="GO" id="GO:0016787">
    <property type="term" value="F:hydrolase activity"/>
    <property type="evidence" value="ECO:0007669"/>
    <property type="project" value="UniProtKB-KW"/>
</dbReference>
<accession>A0A7S7NLW7</accession>
<dbReference type="InterPro" id="IPR041255">
    <property type="entry name" value="LpxI_N"/>
</dbReference>
<dbReference type="Pfam" id="PF17930">
    <property type="entry name" value="LpxI_N"/>
    <property type="match status" value="1"/>
</dbReference>
<name>A0A7S7NLW7_PALFE</name>
<dbReference type="EMBL" id="CP063849">
    <property type="protein sequence ID" value="QOY85984.1"/>
    <property type="molecule type" value="Genomic_DNA"/>
</dbReference>
<keyword evidence="3" id="KW-0378">Hydrolase</keyword>
<dbReference type="EC" id="3.6.1.54" evidence="3"/>
<keyword evidence="4" id="KW-1185">Reference proteome</keyword>
<evidence type="ECO:0000259" key="2">
    <source>
        <dbReference type="Pfam" id="PF17930"/>
    </source>
</evidence>
<feature type="domain" description="LpxI N-terminal" evidence="2">
    <location>
        <begin position="3"/>
        <end position="129"/>
    </location>
</feature>
<dbReference type="InterPro" id="IPR043167">
    <property type="entry name" value="LpxI_C_sf"/>
</dbReference>
<evidence type="ECO:0000313" key="4">
    <source>
        <dbReference type="Proteomes" id="UP000593892"/>
    </source>
</evidence>
<organism evidence="3 4">
    <name type="scientific">Paludibaculum fermentans</name>
    <dbReference type="NCBI Taxonomy" id="1473598"/>
    <lineage>
        <taxon>Bacteria</taxon>
        <taxon>Pseudomonadati</taxon>
        <taxon>Acidobacteriota</taxon>
        <taxon>Terriglobia</taxon>
        <taxon>Bryobacterales</taxon>
        <taxon>Bryobacteraceae</taxon>
        <taxon>Paludibaculum</taxon>
    </lineage>
</organism>
<dbReference type="PANTHER" id="PTHR39962:SF1">
    <property type="entry name" value="LPXI FAMILY PROTEIN"/>
    <property type="match status" value="1"/>
</dbReference>
<evidence type="ECO:0000313" key="3">
    <source>
        <dbReference type="EMBL" id="QOY85984.1"/>
    </source>
</evidence>
<dbReference type="Proteomes" id="UP000593892">
    <property type="component" value="Chromosome"/>
</dbReference>
<reference evidence="3 4" key="1">
    <citation type="submission" date="2020-10" db="EMBL/GenBank/DDBJ databases">
        <title>Complete genome sequence of Paludibaculum fermentans P105T, a facultatively anaerobic acidobacterium capable of dissimilatory Fe(III) reduction.</title>
        <authorList>
            <person name="Dedysh S.N."/>
            <person name="Beletsky A.V."/>
            <person name="Kulichevskaya I.S."/>
            <person name="Mardanov A.V."/>
            <person name="Ravin N.V."/>
        </authorList>
    </citation>
    <scope>NUCLEOTIDE SEQUENCE [LARGE SCALE GENOMIC DNA]</scope>
    <source>
        <strain evidence="3 4">P105</strain>
    </source>
</reference>
<evidence type="ECO:0000259" key="1">
    <source>
        <dbReference type="Pfam" id="PF06230"/>
    </source>
</evidence>
<dbReference type="Pfam" id="PF06230">
    <property type="entry name" value="LpxI_C"/>
    <property type="match status" value="1"/>
</dbReference>
<dbReference type="Gene3D" id="3.40.140.80">
    <property type="match status" value="1"/>
</dbReference>
<proteinExistence type="predicted"/>
<dbReference type="PANTHER" id="PTHR39962">
    <property type="entry name" value="BLL4848 PROTEIN"/>
    <property type="match status" value="1"/>
</dbReference>
<dbReference type="KEGG" id="pfer:IRI77_24635"/>
<sequence length="271" mass="29480">MRYGLIAGSSRFPILALQTARQLGHEVVVIALKDNAPPEVEALADRCYWITIAELGKLIDILQKEKITQVIMAGQVRHTSLFSTLRPDWRLAKLLFSLPSRNTDALIGGVQKELEKEGITLADSTLLLKPLLAAEGQISRRKLTEDERKDIHYGRRVAGAVSGFDIGQSVAISERACVAVEAMEGTDAMLRRAASLVNGRPLRLVKASNRRKHLLFDVPVAGPGTILTMAETGTTALAVDAGRTLLLDKDEMLALAAQHDISIVGYPPEES</sequence>
<dbReference type="InterPro" id="IPR010415">
    <property type="entry name" value="LpxI_C"/>
</dbReference>
<dbReference type="InterPro" id="IPR053174">
    <property type="entry name" value="LpxI"/>
</dbReference>
<feature type="domain" description="LpxI C-terminal" evidence="1">
    <location>
        <begin position="135"/>
        <end position="264"/>
    </location>
</feature>
<dbReference type="AlphaFoldDB" id="A0A7S7NLW7"/>
<gene>
    <name evidence="3" type="primary">lpxI</name>
    <name evidence="3" type="ORF">IRI77_24635</name>
</gene>
<dbReference type="Gene3D" id="3.40.50.20">
    <property type="match status" value="1"/>
</dbReference>